<dbReference type="SUPFAM" id="SSF47598">
    <property type="entry name" value="Ribbon-helix-helix"/>
    <property type="match status" value="1"/>
</dbReference>
<dbReference type="AlphaFoldDB" id="A0AA43B1F6"/>
<dbReference type="RefSeq" id="WP_280026648.1">
    <property type="nucleotide sequence ID" value="NZ_CBDEUO010000050.1"/>
</dbReference>
<dbReference type="Proteomes" id="UP001161276">
    <property type="component" value="Unassembled WGS sequence"/>
</dbReference>
<evidence type="ECO:0000313" key="2">
    <source>
        <dbReference type="EMBL" id="MDH2050732.1"/>
    </source>
</evidence>
<dbReference type="Pfam" id="PF22513">
    <property type="entry name" value="FitA-like_RHH"/>
    <property type="match status" value="1"/>
</dbReference>
<proteinExistence type="predicted"/>
<dbReference type="Gene3D" id="1.10.1220.10">
    <property type="entry name" value="Met repressor-like"/>
    <property type="match status" value="1"/>
</dbReference>
<sequence length="82" mass="8878">MATMTIRNIDDQLKARLRVQAAQHGRSMEDEARDILRAALSSEPPRGLSLVGAIRARVAPLGGLELDLPAREPLRTPPELGA</sequence>
<gene>
    <name evidence="2" type="ORF">N5K24_09995</name>
</gene>
<dbReference type="GO" id="GO:0006355">
    <property type="term" value="P:regulation of DNA-templated transcription"/>
    <property type="evidence" value="ECO:0007669"/>
    <property type="project" value="InterPro"/>
</dbReference>
<accession>A0AA43B1F6</accession>
<name>A0AA43B1F6_9BURK</name>
<comment type="caution">
    <text evidence="2">The sequence shown here is derived from an EMBL/GenBank/DDBJ whole genome shotgun (WGS) entry which is preliminary data.</text>
</comment>
<dbReference type="InterPro" id="IPR053853">
    <property type="entry name" value="FitA-like_RHH"/>
</dbReference>
<dbReference type="InterPro" id="IPR013321">
    <property type="entry name" value="Arc_rbn_hlx_hlx"/>
</dbReference>
<organism evidence="2 3">
    <name type="scientific">Achromobacter marplatensis</name>
    <dbReference type="NCBI Taxonomy" id="470868"/>
    <lineage>
        <taxon>Bacteria</taxon>
        <taxon>Pseudomonadati</taxon>
        <taxon>Pseudomonadota</taxon>
        <taxon>Betaproteobacteria</taxon>
        <taxon>Burkholderiales</taxon>
        <taxon>Alcaligenaceae</taxon>
        <taxon>Achromobacter</taxon>
    </lineage>
</organism>
<protein>
    <submittedName>
        <fullName evidence="2">Plasmid stabilization protein</fullName>
    </submittedName>
</protein>
<feature type="domain" description="Antitoxin FitA-like ribbon-helix-helix" evidence="1">
    <location>
        <begin position="2"/>
        <end position="40"/>
    </location>
</feature>
<dbReference type="InterPro" id="IPR010985">
    <property type="entry name" value="Ribbon_hlx_hlx"/>
</dbReference>
<evidence type="ECO:0000259" key="1">
    <source>
        <dbReference type="Pfam" id="PF22513"/>
    </source>
</evidence>
<dbReference type="EMBL" id="JAOCKG010000003">
    <property type="protein sequence ID" value="MDH2050732.1"/>
    <property type="molecule type" value="Genomic_DNA"/>
</dbReference>
<evidence type="ECO:0000313" key="3">
    <source>
        <dbReference type="Proteomes" id="UP001161276"/>
    </source>
</evidence>
<reference evidence="2" key="1">
    <citation type="submission" date="2022-09" db="EMBL/GenBank/DDBJ databases">
        <title>Intensive care unit water sources are persistently colonized with multi-drug resistant bacteria and are the site of extensive horizontal gene transfer of antibiotic resistance genes.</title>
        <authorList>
            <person name="Diorio-Toth L."/>
        </authorList>
    </citation>
    <scope>NUCLEOTIDE SEQUENCE</scope>
    <source>
        <strain evidence="2">GD03676</strain>
    </source>
</reference>